<gene>
    <name evidence="2" type="ORF">FOMPIDRAFT_1053018</name>
    <name evidence="3" type="ORF">FOMPIDRAFT_1053020</name>
</gene>
<keyword evidence="1" id="KW-0812">Transmembrane</keyword>
<proteinExistence type="predicted"/>
<keyword evidence="4" id="KW-1185">Reference proteome</keyword>
<dbReference type="Proteomes" id="UP000015241">
    <property type="component" value="Unassembled WGS sequence"/>
</dbReference>
<dbReference type="HOGENOM" id="CLU_1240177_0_0_1"/>
<dbReference type="AlphaFoldDB" id="S8DUF4"/>
<evidence type="ECO:0000313" key="2">
    <source>
        <dbReference type="EMBL" id="EPS96786.1"/>
    </source>
</evidence>
<keyword evidence="1" id="KW-1133">Transmembrane helix</keyword>
<dbReference type="EMBL" id="KE504184">
    <property type="protein sequence ID" value="EPS96790.1"/>
    <property type="molecule type" value="Genomic_DNA"/>
</dbReference>
<sequence length="215" mass="23968">MPLYATALQYAAALWDVFTRFLCRVLYPITSNRRMTVLFADYVEDFRLFNDPLSMGAAMLQVDVEERNSADTMFVSLPNGHYGILCSNTAQWVAMIVSTSAATVIYEPTLTIRLFSPDVNMWLQLRLRTAADFWLLAKCLGMAKESTAPQNNDDYDAYMEDIDCLAHAAVHFEDHMRAGISSIAEMKGSALVAMLDAVLLAFVSGILFCGFIGMK</sequence>
<accession>S8DUF4</accession>
<dbReference type="EMBL" id="KE504184">
    <property type="protein sequence ID" value="EPS96786.1"/>
    <property type="molecule type" value="Genomic_DNA"/>
</dbReference>
<evidence type="ECO:0000313" key="3">
    <source>
        <dbReference type="EMBL" id="EPS96790.1"/>
    </source>
</evidence>
<feature type="transmembrane region" description="Helical" evidence="1">
    <location>
        <begin position="190"/>
        <end position="214"/>
    </location>
</feature>
<name>S8DUF4_FOMSC</name>
<evidence type="ECO:0000256" key="1">
    <source>
        <dbReference type="SAM" id="Phobius"/>
    </source>
</evidence>
<evidence type="ECO:0000313" key="4">
    <source>
        <dbReference type="Proteomes" id="UP000015241"/>
    </source>
</evidence>
<reference evidence="2" key="2">
    <citation type="submission" date="2013-06" db="EMBL/GenBank/DDBJ databases">
        <authorList>
            <consortium name="DOE Joint Genome Institute"/>
            <person name="Riley R."/>
            <person name="Floudas D."/>
            <person name="Binder M."/>
            <person name="Barry K."/>
            <person name="Blanchette R.A."/>
            <person name="Henrissat B."/>
            <person name="Martinez A.T."/>
            <person name="Otillar R."/>
            <person name="Spatafora J.W."/>
            <person name="Yadav J.S."/>
            <person name="Aerts A."/>
            <person name="Benoit I."/>
            <person name="Boyd A."/>
            <person name="Carlson A."/>
            <person name="Copeland A."/>
            <person name="Coutinho P.M."/>
            <person name="De Vries R.P."/>
            <person name="Ferreira P."/>
            <person name="Findley K."/>
            <person name="Foster B."/>
            <person name="Gaskell J."/>
            <person name="Glotzer D."/>
            <person name="Gorecki P."/>
            <person name="Heitman J."/>
            <person name="Hesse C."/>
            <person name="Hori C."/>
            <person name="Igarashi K."/>
            <person name="Jurgens J.A."/>
            <person name="Kallen N."/>
            <person name="Kersten P."/>
            <person name="Kohler A."/>
            <person name="Kues U."/>
            <person name="Kumar T.K."/>
            <person name="Kuo A."/>
            <person name="LaButti K."/>
            <person name="Larrondo L.F."/>
            <person name="Lindquist E."/>
            <person name="Ling A."/>
            <person name="Lombard V."/>
            <person name="Lucas S."/>
            <person name="Lundell T."/>
            <person name="Martin R."/>
            <person name="McLaughlin D.J."/>
            <person name="Morgenstern I."/>
            <person name="Morin E."/>
            <person name="Murat C."/>
            <person name="Nagy L.G."/>
            <person name="Nolan M."/>
            <person name="Ohm R.A."/>
            <person name="Patyshakuliyeva A."/>
            <person name="Rokas A."/>
            <person name="Ruiz-Duenas F.J."/>
            <person name="Sabat G."/>
            <person name="Salamov A."/>
            <person name="Samejima M."/>
            <person name="Schmutz J."/>
            <person name="Slot J.C."/>
            <person name="St John F."/>
            <person name="Stenlid J."/>
            <person name="Sun H."/>
            <person name="Sun S."/>
            <person name="Syed K."/>
            <person name="Tsang A."/>
            <person name="Wiebenga A."/>
            <person name="Young D."/>
            <person name="Pisabarro A."/>
            <person name="Eastwood D.C."/>
            <person name="Martin F."/>
            <person name="Cullen D."/>
            <person name="Hibbett D.S."/>
            <person name="Grigoriev I.V."/>
        </authorList>
    </citation>
    <scope>NUCLEOTIDE SEQUENCE</scope>
    <source>
        <strain evidence="2">FP-58527 SS1</strain>
    </source>
</reference>
<keyword evidence="1" id="KW-0472">Membrane</keyword>
<organism evidence="2 4">
    <name type="scientific">Fomitopsis schrenkii</name>
    <name type="common">Brown rot fungus</name>
    <dbReference type="NCBI Taxonomy" id="2126942"/>
    <lineage>
        <taxon>Eukaryota</taxon>
        <taxon>Fungi</taxon>
        <taxon>Dikarya</taxon>
        <taxon>Basidiomycota</taxon>
        <taxon>Agaricomycotina</taxon>
        <taxon>Agaricomycetes</taxon>
        <taxon>Polyporales</taxon>
        <taxon>Fomitopsis</taxon>
    </lineage>
</organism>
<protein>
    <submittedName>
        <fullName evidence="2">Uncharacterized protein</fullName>
    </submittedName>
</protein>
<reference evidence="2 4" key="1">
    <citation type="journal article" date="2012" name="Science">
        <title>The Paleozoic origin of enzymatic lignin decomposition reconstructed from 31 fungal genomes.</title>
        <authorList>
            <person name="Floudas D."/>
            <person name="Binder M."/>
            <person name="Riley R."/>
            <person name="Barry K."/>
            <person name="Blanchette R.A."/>
            <person name="Henrissat B."/>
            <person name="Martinez A.T."/>
            <person name="Otillar R."/>
            <person name="Spatafora J.W."/>
            <person name="Yadav J.S."/>
            <person name="Aerts A."/>
            <person name="Benoit I."/>
            <person name="Boyd A."/>
            <person name="Carlson A."/>
            <person name="Copeland A."/>
            <person name="Coutinho P.M."/>
            <person name="de Vries R.P."/>
            <person name="Ferreira P."/>
            <person name="Findley K."/>
            <person name="Foster B."/>
            <person name="Gaskell J."/>
            <person name="Glotzer D."/>
            <person name="Gorecki P."/>
            <person name="Heitman J."/>
            <person name="Hesse C."/>
            <person name="Hori C."/>
            <person name="Igarashi K."/>
            <person name="Jurgens J.A."/>
            <person name="Kallen N."/>
            <person name="Kersten P."/>
            <person name="Kohler A."/>
            <person name="Kuees U."/>
            <person name="Kumar T.K.A."/>
            <person name="Kuo A."/>
            <person name="LaButti K."/>
            <person name="Larrondo L.F."/>
            <person name="Lindquist E."/>
            <person name="Ling A."/>
            <person name="Lombard V."/>
            <person name="Lucas S."/>
            <person name="Lundell T."/>
            <person name="Martin R."/>
            <person name="McLaughlin D.J."/>
            <person name="Morgenstern I."/>
            <person name="Morin E."/>
            <person name="Murat C."/>
            <person name="Nagy L.G."/>
            <person name="Nolan M."/>
            <person name="Ohm R.A."/>
            <person name="Patyshakuliyeva A."/>
            <person name="Rokas A."/>
            <person name="Ruiz-Duenas F.J."/>
            <person name="Sabat G."/>
            <person name="Salamov A."/>
            <person name="Samejima M."/>
            <person name="Schmutz J."/>
            <person name="Slot J.C."/>
            <person name="St John F."/>
            <person name="Stenlid J."/>
            <person name="Sun H."/>
            <person name="Sun S."/>
            <person name="Syed K."/>
            <person name="Tsang A."/>
            <person name="Wiebenga A."/>
            <person name="Young D."/>
            <person name="Pisabarro A."/>
            <person name="Eastwood D.C."/>
            <person name="Martin F."/>
            <person name="Cullen D."/>
            <person name="Grigoriev I.V."/>
            <person name="Hibbett D.S."/>
        </authorList>
    </citation>
    <scope>NUCLEOTIDE SEQUENCE</scope>
    <source>
        <strain evidence="4">FP-58527</strain>
        <strain evidence="2">FP-58527 SS1</strain>
    </source>
</reference>